<feature type="region of interest" description="Disordered" evidence="1">
    <location>
        <begin position="62"/>
        <end position="122"/>
    </location>
</feature>
<keyword evidence="4" id="KW-1185">Reference proteome</keyword>
<dbReference type="PANTHER" id="PTHR12963:SF4">
    <property type="entry name" value="ACTIVATING SIGNAL COINTEGRATOR 1"/>
    <property type="match status" value="1"/>
</dbReference>
<evidence type="ECO:0000313" key="3">
    <source>
        <dbReference type="EMBL" id="GBG24887.1"/>
    </source>
</evidence>
<reference evidence="3 4" key="1">
    <citation type="submission" date="2017-12" db="EMBL/GenBank/DDBJ databases">
        <title>Sequencing, de novo assembly and annotation of complete genome of a new Thraustochytrid species, strain FCC1311.</title>
        <authorList>
            <person name="Sedici K."/>
            <person name="Godart F."/>
            <person name="Aiese Cigliano R."/>
            <person name="Sanseverino W."/>
            <person name="Barakat M."/>
            <person name="Ortet P."/>
            <person name="Marechal E."/>
            <person name="Cagnac O."/>
            <person name="Amato A."/>
        </authorList>
    </citation>
    <scope>NUCLEOTIDE SEQUENCE [LARGE SCALE GENOMIC DNA]</scope>
</reference>
<sequence>MINEARAREGLRDFLGLDGEQLDGLLEHLKTQKPAEVRAYLGALLPDTPPIRDFIAQVVGDASKSRGASGASEAPKESKAAKSKDGAKATKSNKATKAKAKSSSAKSAAAAAPPQPPSRTAAEMAEFEKRKRNRRIITGNEEKRRDAVVQNCLECGMIYYTEEYAKLSRCVYCDDPLGKGQARRAQDRQQTQDEAFSRALAHRDKLLDFDTSSAARTKVYDDQSDYFEMDLDVMDSKWATSAEKADMQARVQAHKDAEEEASRKIHLTLDIAGRRVVQQDASLRGTAAGAVYDSISAALARS</sequence>
<organism evidence="3 4">
    <name type="scientific">Hondaea fermentalgiana</name>
    <dbReference type="NCBI Taxonomy" id="2315210"/>
    <lineage>
        <taxon>Eukaryota</taxon>
        <taxon>Sar</taxon>
        <taxon>Stramenopiles</taxon>
        <taxon>Bigyra</taxon>
        <taxon>Labyrinthulomycetes</taxon>
        <taxon>Thraustochytrida</taxon>
        <taxon>Thraustochytriidae</taxon>
        <taxon>Hondaea</taxon>
    </lineage>
</organism>
<name>A0A2R5G1I8_9STRA</name>
<dbReference type="AlphaFoldDB" id="A0A2R5G1I8"/>
<dbReference type="PANTHER" id="PTHR12963">
    <property type="entry name" value="THYROID RECEPTOR INTERACTING PROTEIN RELATED"/>
    <property type="match status" value="1"/>
</dbReference>
<dbReference type="Proteomes" id="UP000241890">
    <property type="component" value="Unassembled WGS sequence"/>
</dbReference>
<protein>
    <submittedName>
        <fullName evidence="3">Activating signal cointegrator 1</fullName>
    </submittedName>
</protein>
<evidence type="ECO:0000313" key="4">
    <source>
        <dbReference type="Proteomes" id="UP000241890"/>
    </source>
</evidence>
<evidence type="ECO:0000256" key="1">
    <source>
        <dbReference type="SAM" id="MobiDB-lite"/>
    </source>
</evidence>
<dbReference type="InParanoid" id="A0A2R5G1I8"/>
<proteinExistence type="predicted"/>
<feature type="compositionally biased region" description="Low complexity" evidence="1">
    <location>
        <begin position="101"/>
        <end position="122"/>
    </location>
</feature>
<feature type="compositionally biased region" description="Basic and acidic residues" evidence="1">
    <location>
        <begin position="74"/>
        <end position="88"/>
    </location>
</feature>
<accession>A0A2R5G1I8</accession>
<dbReference type="InterPro" id="IPR056993">
    <property type="entry name" value="TRIP4_3rd_dom"/>
</dbReference>
<dbReference type="Pfam" id="PF23134">
    <property type="entry name" value="TRIP4_3rd"/>
    <property type="match status" value="1"/>
</dbReference>
<dbReference type="OrthoDB" id="338816at2759"/>
<evidence type="ECO:0000259" key="2">
    <source>
        <dbReference type="Pfam" id="PF23134"/>
    </source>
</evidence>
<gene>
    <name evidence="3" type="ORF">FCC1311_011052</name>
</gene>
<dbReference type="GO" id="GO:0045893">
    <property type="term" value="P:positive regulation of DNA-templated transcription"/>
    <property type="evidence" value="ECO:0007669"/>
    <property type="project" value="TreeGrafter"/>
</dbReference>
<comment type="caution">
    <text evidence="3">The sequence shown here is derived from an EMBL/GenBank/DDBJ whole genome shotgun (WGS) entry which is preliminary data.</text>
</comment>
<dbReference type="EMBL" id="BEYU01000009">
    <property type="protein sequence ID" value="GBG24887.1"/>
    <property type="molecule type" value="Genomic_DNA"/>
</dbReference>
<feature type="domain" description="Activating signal cointegrator 1 third" evidence="2">
    <location>
        <begin position="222"/>
        <end position="278"/>
    </location>
</feature>
<dbReference type="InterPro" id="IPR039128">
    <property type="entry name" value="TRIP4-like"/>
</dbReference>
<dbReference type="GO" id="GO:0005634">
    <property type="term" value="C:nucleus"/>
    <property type="evidence" value="ECO:0007669"/>
    <property type="project" value="TreeGrafter"/>
</dbReference>